<proteinExistence type="predicted"/>
<gene>
    <name evidence="1" type="ORF">DFO61_3324</name>
</gene>
<dbReference type="EMBL" id="QXDA01000004">
    <property type="protein sequence ID" value="RIA22634.1"/>
    <property type="molecule type" value="Genomic_DNA"/>
</dbReference>
<accession>A0A397MM38</accession>
<name>A0A397MM38_ECTOL</name>
<dbReference type="Proteomes" id="UP000265836">
    <property type="component" value="Unassembled WGS sequence"/>
</dbReference>
<evidence type="ECO:0000313" key="1">
    <source>
        <dbReference type="EMBL" id="RIA22634.1"/>
    </source>
</evidence>
<evidence type="ECO:0000313" key="2">
    <source>
        <dbReference type="Proteomes" id="UP000265836"/>
    </source>
</evidence>
<organism evidence="1 2">
    <name type="scientific">Ectopseudomonas oleovorans</name>
    <name type="common">Pseudomonas oleovorans</name>
    <dbReference type="NCBI Taxonomy" id="301"/>
    <lineage>
        <taxon>Bacteria</taxon>
        <taxon>Pseudomonadati</taxon>
        <taxon>Pseudomonadota</taxon>
        <taxon>Gammaproteobacteria</taxon>
        <taxon>Pseudomonadales</taxon>
        <taxon>Pseudomonadaceae</taxon>
        <taxon>Ectopseudomonas</taxon>
    </lineage>
</organism>
<comment type="caution">
    <text evidence="1">The sequence shown here is derived from an EMBL/GenBank/DDBJ whole genome shotgun (WGS) entry which is preliminary data.</text>
</comment>
<sequence length="299" mass="33134">MSTAHDPMKAPISLHGLGFIQVQLQGGQRLHVWHPDLPRRRCFEHSAIHNHRFDFTSTVLVGTQINVDYGDIPEGAYHNVTPTHALYLHEGTRSANGGRPWSPNGKVHMTELERTEIKAGSSYQMKAYRFHRTEPGGDGKVATIMTKGWEGAKGAQSSCAIGIEPDTDFDRFQLSPAQLWMYVIEVLGGIGLFDQAEQDFIHGTDSYPPCDYCGNTPDHHPWHGSGILNGVESRHIHACNTCRHLLPGSQAELELLGKVEQMAAYHEGPKGFFDWIDLQKSLRTGTPLPLPGDAQEVKA</sequence>
<dbReference type="AlphaFoldDB" id="A0A397MM38"/>
<dbReference type="RefSeq" id="WP_349654481.1">
    <property type="nucleotide sequence ID" value="NZ_QXDA01000004.1"/>
</dbReference>
<reference evidence="1 2" key="1">
    <citation type="submission" date="2018-08" db="EMBL/GenBank/DDBJ databases">
        <title>Genome sequencing of rice bacterial endophytes.</title>
        <authorList>
            <person name="Venturi V."/>
        </authorList>
    </citation>
    <scope>NUCLEOTIDE SEQUENCE [LARGE SCALE GENOMIC DNA]</scope>
    <source>
        <strain evidence="1 2">E1205</strain>
    </source>
</reference>
<protein>
    <submittedName>
        <fullName evidence="1">Uncharacterized protein</fullName>
    </submittedName>
</protein>